<name>A0A9P5Q2U7_9AGAR</name>
<evidence type="ECO:0000313" key="1">
    <source>
        <dbReference type="EMBL" id="KAF9073678.1"/>
    </source>
</evidence>
<dbReference type="OrthoDB" id="3048862at2759"/>
<dbReference type="EMBL" id="JADNRY010000016">
    <property type="protein sequence ID" value="KAF9073678.1"/>
    <property type="molecule type" value="Genomic_DNA"/>
</dbReference>
<keyword evidence="2" id="KW-1185">Reference proteome</keyword>
<organism evidence="1 2">
    <name type="scientific">Rhodocollybia butyracea</name>
    <dbReference type="NCBI Taxonomy" id="206335"/>
    <lineage>
        <taxon>Eukaryota</taxon>
        <taxon>Fungi</taxon>
        <taxon>Dikarya</taxon>
        <taxon>Basidiomycota</taxon>
        <taxon>Agaricomycotina</taxon>
        <taxon>Agaricomycetes</taxon>
        <taxon>Agaricomycetidae</taxon>
        <taxon>Agaricales</taxon>
        <taxon>Marasmiineae</taxon>
        <taxon>Omphalotaceae</taxon>
        <taxon>Rhodocollybia</taxon>
    </lineage>
</organism>
<sequence length="367" mass="40774">MAAPFLESHCYLSKPGHGTVTLPREIPVENDPDKRQILKIANVQCTGLHFRGSRKTKDHLDNLLSKRSQISATVSQSVPKISLNLEDAVTQSQEHEFGVMILKHSLPNLVRNLAKRDHIAWDTRVAQIWAAGTAVAKRYHNTNDEQHSSSDPDEVLSLFDELVCRSFAKQLIANMLKKLDPGDNNAPPLVIELENKADIIPDNTLWAAIVIHIRRLLLLAVSPGFVRAIKNPAVVQCCPLREQSVTIYSHKSSSLDIPGLVSSFEKTMNVDIALHAELNVFQTLLEDALVKGSEAPIAVPGCQGKPYSSRAVPDLSFAEQYIGFNLNLKVRQCVEHFIQTMTALLEMGEGYKDMKTLLARLVELQPK</sequence>
<reference evidence="1" key="1">
    <citation type="submission" date="2020-11" db="EMBL/GenBank/DDBJ databases">
        <authorList>
            <consortium name="DOE Joint Genome Institute"/>
            <person name="Ahrendt S."/>
            <person name="Riley R."/>
            <person name="Andreopoulos W."/>
            <person name="Labutti K."/>
            <person name="Pangilinan J."/>
            <person name="Ruiz-Duenas F.J."/>
            <person name="Barrasa J.M."/>
            <person name="Sanchez-Garcia M."/>
            <person name="Camarero S."/>
            <person name="Miyauchi S."/>
            <person name="Serrano A."/>
            <person name="Linde D."/>
            <person name="Babiker R."/>
            <person name="Drula E."/>
            <person name="Ayuso-Fernandez I."/>
            <person name="Pacheco R."/>
            <person name="Padilla G."/>
            <person name="Ferreira P."/>
            <person name="Barriuso J."/>
            <person name="Kellner H."/>
            <person name="Castanera R."/>
            <person name="Alfaro M."/>
            <person name="Ramirez L."/>
            <person name="Pisabarro A.G."/>
            <person name="Kuo A."/>
            <person name="Tritt A."/>
            <person name="Lipzen A."/>
            <person name="He G."/>
            <person name="Yan M."/>
            <person name="Ng V."/>
            <person name="Cullen D."/>
            <person name="Martin F."/>
            <person name="Rosso M.-N."/>
            <person name="Henrissat B."/>
            <person name="Hibbett D."/>
            <person name="Martinez A.T."/>
            <person name="Grigoriev I.V."/>
        </authorList>
    </citation>
    <scope>NUCLEOTIDE SEQUENCE</scope>
    <source>
        <strain evidence="1">AH 40177</strain>
    </source>
</reference>
<evidence type="ECO:0000313" key="2">
    <source>
        <dbReference type="Proteomes" id="UP000772434"/>
    </source>
</evidence>
<protein>
    <submittedName>
        <fullName evidence="1">Uncharacterized protein</fullName>
    </submittedName>
</protein>
<dbReference type="Proteomes" id="UP000772434">
    <property type="component" value="Unassembled WGS sequence"/>
</dbReference>
<proteinExistence type="predicted"/>
<gene>
    <name evidence="1" type="ORF">BDP27DRAFT_1416765</name>
</gene>
<dbReference type="AlphaFoldDB" id="A0A9P5Q2U7"/>
<comment type="caution">
    <text evidence="1">The sequence shown here is derived from an EMBL/GenBank/DDBJ whole genome shotgun (WGS) entry which is preliminary data.</text>
</comment>
<accession>A0A9P5Q2U7</accession>